<feature type="transmembrane region" description="Helical" evidence="1">
    <location>
        <begin position="87"/>
        <end position="108"/>
    </location>
</feature>
<organism evidence="3 4">
    <name type="scientific">Laccaria amethystina LaAM-08-1</name>
    <dbReference type="NCBI Taxonomy" id="1095629"/>
    <lineage>
        <taxon>Eukaryota</taxon>
        <taxon>Fungi</taxon>
        <taxon>Dikarya</taxon>
        <taxon>Basidiomycota</taxon>
        <taxon>Agaricomycotina</taxon>
        <taxon>Agaricomycetes</taxon>
        <taxon>Agaricomycetidae</taxon>
        <taxon>Agaricales</taxon>
        <taxon>Agaricineae</taxon>
        <taxon>Hydnangiaceae</taxon>
        <taxon>Laccaria</taxon>
    </lineage>
</organism>
<dbReference type="STRING" id="1095629.A0A0C9XXJ5"/>
<dbReference type="AlphaFoldDB" id="A0A0C9XXJ5"/>
<keyword evidence="1" id="KW-1133">Transmembrane helix</keyword>
<keyword evidence="1" id="KW-0812">Transmembrane</keyword>
<feature type="transmembrane region" description="Helical" evidence="1">
    <location>
        <begin position="238"/>
        <end position="258"/>
    </location>
</feature>
<keyword evidence="1" id="KW-0472">Membrane</keyword>
<accession>A0A0C9XXJ5</accession>
<evidence type="ECO:0000259" key="2">
    <source>
        <dbReference type="Pfam" id="PF20152"/>
    </source>
</evidence>
<feature type="transmembrane region" description="Helical" evidence="1">
    <location>
        <begin position="205"/>
        <end position="232"/>
    </location>
</feature>
<dbReference type="EMBL" id="KN838593">
    <property type="protein sequence ID" value="KIK02377.1"/>
    <property type="molecule type" value="Genomic_DNA"/>
</dbReference>
<dbReference type="Proteomes" id="UP000054477">
    <property type="component" value="Unassembled WGS sequence"/>
</dbReference>
<sequence length="294" mass="33236">MSAASNAALGSTLFGGMIASAMYGLLICQTAWYYRAFPKDPAYLKILIGVLCVSETIGLVLDYRSVWYYFIQRGIGVDITTLISCNYWAAAAFFIPTEFTCFLTELLFIRRMWSLSNQRYFKIGFVVLAPFFVGWGFTINFLQNMQRHYCFPQRKANNFSLLMSFGLRIVSSGVVTGTMCFLLYQQASPLITSRMIQTQRVVSIVKSLVIGSLSTGLLMWLTSIAFMITYVVIPDSPIPFGIYNTRGSFFANAVLVSLNDRRRYRRILSESIVLQNSVVFPSTLDSSRINRTTE</sequence>
<gene>
    <name evidence="3" type="ORF">K443DRAFT_677615</name>
</gene>
<reference evidence="4" key="2">
    <citation type="submission" date="2015-01" db="EMBL/GenBank/DDBJ databases">
        <title>Evolutionary Origins and Diversification of the Mycorrhizal Mutualists.</title>
        <authorList>
            <consortium name="DOE Joint Genome Institute"/>
            <consortium name="Mycorrhizal Genomics Consortium"/>
            <person name="Kohler A."/>
            <person name="Kuo A."/>
            <person name="Nagy L.G."/>
            <person name="Floudas D."/>
            <person name="Copeland A."/>
            <person name="Barry K.W."/>
            <person name="Cichocki N."/>
            <person name="Veneault-Fourrey C."/>
            <person name="LaButti K."/>
            <person name="Lindquist E.A."/>
            <person name="Lipzen A."/>
            <person name="Lundell T."/>
            <person name="Morin E."/>
            <person name="Murat C."/>
            <person name="Riley R."/>
            <person name="Ohm R."/>
            <person name="Sun H."/>
            <person name="Tunlid A."/>
            <person name="Henrissat B."/>
            <person name="Grigoriev I.V."/>
            <person name="Hibbett D.S."/>
            <person name="Martin F."/>
        </authorList>
    </citation>
    <scope>NUCLEOTIDE SEQUENCE [LARGE SCALE GENOMIC DNA]</scope>
    <source>
        <strain evidence="4">LaAM-08-1</strain>
    </source>
</reference>
<keyword evidence="4" id="KW-1185">Reference proteome</keyword>
<dbReference type="PANTHER" id="PTHR40465">
    <property type="entry name" value="CHROMOSOME 1, WHOLE GENOME SHOTGUN SEQUENCE"/>
    <property type="match status" value="1"/>
</dbReference>
<dbReference type="PANTHER" id="PTHR40465:SF1">
    <property type="entry name" value="DUF6534 DOMAIN-CONTAINING PROTEIN"/>
    <property type="match status" value="1"/>
</dbReference>
<feature type="transmembrane region" description="Helical" evidence="1">
    <location>
        <begin position="162"/>
        <end position="184"/>
    </location>
</feature>
<evidence type="ECO:0000256" key="1">
    <source>
        <dbReference type="SAM" id="Phobius"/>
    </source>
</evidence>
<feature type="transmembrane region" description="Helical" evidence="1">
    <location>
        <begin position="46"/>
        <end position="67"/>
    </location>
</feature>
<feature type="domain" description="DUF6534" evidence="2">
    <location>
        <begin position="173"/>
        <end position="263"/>
    </location>
</feature>
<evidence type="ECO:0000313" key="4">
    <source>
        <dbReference type="Proteomes" id="UP000054477"/>
    </source>
</evidence>
<dbReference type="OrthoDB" id="3049086at2759"/>
<protein>
    <recommendedName>
        <fullName evidence="2">DUF6534 domain-containing protein</fullName>
    </recommendedName>
</protein>
<reference evidence="3 4" key="1">
    <citation type="submission" date="2014-04" db="EMBL/GenBank/DDBJ databases">
        <authorList>
            <consortium name="DOE Joint Genome Institute"/>
            <person name="Kuo A."/>
            <person name="Kohler A."/>
            <person name="Nagy L.G."/>
            <person name="Floudas D."/>
            <person name="Copeland A."/>
            <person name="Barry K.W."/>
            <person name="Cichocki N."/>
            <person name="Veneault-Fourrey C."/>
            <person name="LaButti K."/>
            <person name="Lindquist E.A."/>
            <person name="Lipzen A."/>
            <person name="Lundell T."/>
            <person name="Morin E."/>
            <person name="Murat C."/>
            <person name="Sun H."/>
            <person name="Tunlid A."/>
            <person name="Henrissat B."/>
            <person name="Grigoriev I.V."/>
            <person name="Hibbett D.S."/>
            <person name="Martin F."/>
            <person name="Nordberg H.P."/>
            <person name="Cantor M.N."/>
            <person name="Hua S.X."/>
        </authorList>
    </citation>
    <scope>NUCLEOTIDE SEQUENCE [LARGE SCALE GENOMIC DNA]</scope>
    <source>
        <strain evidence="3 4">LaAM-08-1</strain>
    </source>
</reference>
<name>A0A0C9XXJ5_9AGAR</name>
<dbReference type="InterPro" id="IPR045339">
    <property type="entry name" value="DUF6534"/>
</dbReference>
<dbReference type="Pfam" id="PF20152">
    <property type="entry name" value="DUF6534"/>
    <property type="match status" value="1"/>
</dbReference>
<feature type="transmembrane region" description="Helical" evidence="1">
    <location>
        <begin position="12"/>
        <end position="34"/>
    </location>
</feature>
<proteinExistence type="predicted"/>
<feature type="transmembrane region" description="Helical" evidence="1">
    <location>
        <begin position="120"/>
        <end position="142"/>
    </location>
</feature>
<evidence type="ECO:0000313" key="3">
    <source>
        <dbReference type="EMBL" id="KIK02377.1"/>
    </source>
</evidence>
<dbReference type="HOGENOM" id="CLU_061219_0_0_1"/>